<keyword evidence="10" id="KW-1185">Reference proteome</keyword>
<evidence type="ECO:0000256" key="5">
    <source>
        <dbReference type="ARBA" id="ARBA00022989"/>
    </source>
</evidence>
<evidence type="ECO:0000259" key="8">
    <source>
        <dbReference type="Pfam" id="PF00482"/>
    </source>
</evidence>
<keyword evidence="6 7" id="KW-0472">Membrane</keyword>
<dbReference type="GO" id="GO:0005886">
    <property type="term" value="C:plasma membrane"/>
    <property type="evidence" value="ECO:0007669"/>
    <property type="project" value="UniProtKB-SubCell"/>
</dbReference>
<dbReference type="Gene3D" id="1.20.81.30">
    <property type="entry name" value="Type II secretion system (T2SS), domain F"/>
    <property type="match status" value="2"/>
</dbReference>
<comment type="similarity">
    <text evidence="2">Belongs to the GSP F family.</text>
</comment>
<dbReference type="PANTHER" id="PTHR30012">
    <property type="entry name" value="GENERAL SECRETION PATHWAY PROTEIN"/>
    <property type="match status" value="1"/>
</dbReference>
<feature type="transmembrane region" description="Helical" evidence="7">
    <location>
        <begin position="133"/>
        <end position="160"/>
    </location>
</feature>
<feature type="domain" description="Type II secretion system protein GspF" evidence="8">
    <location>
        <begin position="201"/>
        <end position="318"/>
    </location>
</feature>
<gene>
    <name evidence="9" type="primary">epsF_6</name>
    <name evidence="9" type="ORF">Fuma_03822</name>
</gene>
<evidence type="ECO:0000256" key="3">
    <source>
        <dbReference type="ARBA" id="ARBA00022475"/>
    </source>
</evidence>
<evidence type="ECO:0000256" key="1">
    <source>
        <dbReference type="ARBA" id="ARBA00004651"/>
    </source>
</evidence>
<keyword evidence="4 7" id="KW-0812">Transmembrane</keyword>
<feature type="transmembrane region" description="Helical" evidence="7">
    <location>
        <begin position="180"/>
        <end position="202"/>
    </location>
</feature>
<feature type="transmembrane region" description="Helical" evidence="7">
    <location>
        <begin position="296"/>
        <end position="318"/>
    </location>
</feature>
<organism evidence="9 10">
    <name type="scientific">Fuerstiella marisgermanici</name>
    <dbReference type="NCBI Taxonomy" id="1891926"/>
    <lineage>
        <taxon>Bacteria</taxon>
        <taxon>Pseudomonadati</taxon>
        <taxon>Planctomycetota</taxon>
        <taxon>Planctomycetia</taxon>
        <taxon>Planctomycetales</taxon>
        <taxon>Planctomycetaceae</taxon>
        <taxon>Fuerstiella</taxon>
    </lineage>
</organism>
<keyword evidence="3" id="KW-1003">Cell membrane</keyword>
<dbReference type="Pfam" id="PF00482">
    <property type="entry name" value="T2SSF"/>
    <property type="match status" value="2"/>
</dbReference>
<dbReference type="EMBL" id="CP017641">
    <property type="protein sequence ID" value="APZ94198.1"/>
    <property type="molecule type" value="Genomic_DNA"/>
</dbReference>
<keyword evidence="5 7" id="KW-1133">Transmembrane helix</keyword>
<evidence type="ECO:0000313" key="10">
    <source>
        <dbReference type="Proteomes" id="UP000187735"/>
    </source>
</evidence>
<dbReference type="InterPro" id="IPR018076">
    <property type="entry name" value="T2SS_GspF_dom"/>
</dbReference>
<comment type="subcellular location">
    <subcellularLocation>
        <location evidence="1">Cell membrane</location>
        <topology evidence="1">Multi-pass membrane protein</topology>
    </subcellularLocation>
</comment>
<evidence type="ECO:0000256" key="7">
    <source>
        <dbReference type="SAM" id="Phobius"/>
    </source>
</evidence>
<feature type="domain" description="Type II secretion system protein GspF" evidence="8">
    <location>
        <begin position="1"/>
        <end position="117"/>
    </location>
</feature>
<dbReference type="InterPro" id="IPR003004">
    <property type="entry name" value="GspF/PilC"/>
</dbReference>
<protein>
    <submittedName>
        <fullName evidence="9">General secretion pathway protein F</fullName>
    </submittedName>
</protein>
<reference evidence="9 10" key="1">
    <citation type="journal article" date="2016" name="Front. Microbiol.">
        <title>Fuerstia marisgermanicae gen. nov., sp. nov., an Unusual Member of the Phylum Planctomycetes from the German Wadden Sea.</title>
        <authorList>
            <person name="Kohn T."/>
            <person name="Heuer A."/>
            <person name="Jogler M."/>
            <person name="Vollmers J."/>
            <person name="Boedeker C."/>
            <person name="Bunk B."/>
            <person name="Rast P."/>
            <person name="Borchert D."/>
            <person name="Glockner I."/>
            <person name="Freese H.M."/>
            <person name="Klenk H.P."/>
            <person name="Overmann J."/>
            <person name="Kaster A.K."/>
            <person name="Rohde M."/>
            <person name="Wiegand S."/>
            <person name="Jogler C."/>
        </authorList>
    </citation>
    <scope>NUCLEOTIDE SEQUENCE [LARGE SCALE GENOMIC DNA]</scope>
    <source>
        <strain evidence="9 10">NH11</strain>
    </source>
</reference>
<sequence length="328" mass="35825">MGRMLEAGVDVRKALKTSSSHTADPRLAVILNDVSKCVKQGDDLTTAFSRHEDRLPTLFLNLLNVGEQTGSLPEIFSSLADYYEANVKRMVEFRSQIAWPVIQLFAAIFIIGGLIYLLGILGQANAGGEAEDILGLGLVGTSGSIAWFMLTLGPITATWIGYKVMTRNLAGQKALDPFLMAIPAIGHCMTSFAIARFSWCFALTQQAGMSIKPSLEASMNATSNGAFMIATPGIWQMLSEGDTLADSLKASRLFPTEYIHVVETAEHTGTVPEALDRMSHRFDEDAHRAMTRLTVILARVIWGLVACFIGFIVISFFMRYVALINSFS</sequence>
<dbReference type="KEGG" id="fmr:Fuma_03822"/>
<accession>A0A1P8WJI0</accession>
<dbReference type="InterPro" id="IPR042094">
    <property type="entry name" value="T2SS_GspF_sf"/>
</dbReference>
<dbReference type="STRING" id="1891926.Fuma_03822"/>
<evidence type="ECO:0000256" key="2">
    <source>
        <dbReference type="ARBA" id="ARBA00005745"/>
    </source>
</evidence>
<evidence type="ECO:0000256" key="4">
    <source>
        <dbReference type="ARBA" id="ARBA00022692"/>
    </source>
</evidence>
<dbReference type="AlphaFoldDB" id="A0A1P8WJI0"/>
<dbReference type="PANTHER" id="PTHR30012:SF0">
    <property type="entry name" value="TYPE II SECRETION SYSTEM PROTEIN F-RELATED"/>
    <property type="match status" value="1"/>
</dbReference>
<dbReference type="Proteomes" id="UP000187735">
    <property type="component" value="Chromosome"/>
</dbReference>
<evidence type="ECO:0000256" key="6">
    <source>
        <dbReference type="ARBA" id="ARBA00023136"/>
    </source>
</evidence>
<feature type="transmembrane region" description="Helical" evidence="7">
    <location>
        <begin position="97"/>
        <end position="121"/>
    </location>
</feature>
<proteinExistence type="inferred from homology"/>
<evidence type="ECO:0000313" key="9">
    <source>
        <dbReference type="EMBL" id="APZ94198.1"/>
    </source>
</evidence>
<name>A0A1P8WJI0_9PLAN</name>